<accession>A0A9P0H487</accession>
<dbReference type="AlphaFoldDB" id="A0A9P0H487"/>
<organism evidence="3 4">
    <name type="scientific">Nezara viridula</name>
    <name type="common">Southern green stink bug</name>
    <name type="synonym">Cimex viridulus</name>
    <dbReference type="NCBI Taxonomy" id="85310"/>
    <lineage>
        <taxon>Eukaryota</taxon>
        <taxon>Metazoa</taxon>
        <taxon>Ecdysozoa</taxon>
        <taxon>Arthropoda</taxon>
        <taxon>Hexapoda</taxon>
        <taxon>Insecta</taxon>
        <taxon>Pterygota</taxon>
        <taxon>Neoptera</taxon>
        <taxon>Paraneoptera</taxon>
        <taxon>Hemiptera</taxon>
        <taxon>Heteroptera</taxon>
        <taxon>Panheteroptera</taxon>
        <taxon>Pentatomomorpha</taxon>
        <taxon>Pentatomoidea</taxon>
        <taxon>Pentatomidae</taxon>
        <taxon>Pentatominae</taxon>
        <taxon>Nezara</taxon>
    </lineage>
</organism>
<keyword evidence="1" id="KW-0245">EGF-like domain</keyword>
<dbReference type="InterPro" id="IPR050778">
    <property type="entry name" value="Cueball_EGF_LRP_Nidogen"/>
</dbReference>
<evidence type="ECO:0000256" key="1">
    <source>
        <dbReference type="ARBA" id="ARBA00022536"/>
    </source>
</evidence>
<keyword evidence="2" id="KW-0677">Repeat</keyword>
<evidence type="ECO:0000256" key="2">
    <source>
        <dbReference type="ARBA" id="ARBA00022737"/>
    </source>
</evidence>
<dbReference type="Pfam" id="PF14670">
    <property type="entry name" value="FXa_inhibition"/>
    <property type="match status" value="1"/>
</dbReference>
<evidence type="ECO:0000313" key="3">
    <source>
        <dbReference type="EMBL" id="CAH1393047.1"/>
    </source>
</evidence>
<dbReference type="GO" id="GO:0017147">
    <property type="term" value="F:Wnt-protein binding"/>
    <property type="evidence" value="ECO:0007669"/>
    <property type="project" value="TreeGrafter"/>
</dbReference>
<dbReference type="SUPFAM" id="SSF57196">
    <property type="entry name" value="EGF/Laminin"/>
    <property type="match status" value="1"/>
</dbReference>
<dbReference type="Gene3D" id="2.10.25.10">
    <property type="entry name" value="Laminin"/>
    <property type="match status" value="1"/>
</dbReference>
<name>A0A9P0H487_NEZVI</name>
<dbReference type="GO" id="GO:0060070">
    <property type="term" value="P:canonical Wnt signaling pathway"/>
    <property type="evidence" value="ECO:0007669"/>
    <property type="project" value="TreeGrafter"/>
</dbReference>
<protein>
    <submittedName>
        <fullName evidence="3">Uncharacterized protein</fullName>
    </submittedName>
</protein>
<dbReference type="PANTHER" id="PTHR46513">
    <property type="entry name" value="VITELLOGENIN RECEPTOR-LIKE PROTEIN-RELATED-RELATED"/>
    <property type="match status" value="1"/>
</dbReference>
<dbReference type="Proteomes" id="UP001152798">
    <property type="component" value="Chromosome 2"/>
</dbReference>
<dbReference type="GO" id="GO:0005886">
    <property type="term" value="C:plasma membrane"/>
    <property type="evidence" value="ECO:0007669"/>
    <property type="project" value="TreeGrafter"/>
</dbReference>
<dbReference type="PANTHER" id="PTHR46513:SF37">
    <property type="entry name" value="LDL RECEPTOR RELATED PROTEIN 1-RELATED"/>
    <property type="match status" value="1"/>
</dbReference>
<sequence>MLDPASASQNRRSNISLIFDKAVYDPLLLWRVANLCGINNGNCSHLCLLDFNSIYKCDCPHVMKLADDKKTCVGKEISPLNYF</sequence>
<evidence type="ECO:0000313" key="4">
    <source>
        <dbReference type="Proteomes" id="UP001152798"/>
    </source>
</evidence>
<dbReference type="EMBL" id="OV725078">
    <property type="protein sequence ID" value="CAH1393047.1"/>
    <property type="molecule type" value="Genomic_DNA"/>
</dbReference>
<proteinExistence type="predicted"/>
<dbReference type="OrthoDB" id="21182at2759"/>
<dbReference type="GO" id="GO:0042813">
    <property type="term" value="F:Wnt receptor activity"/>
    <property type="evidence" value="ECO:0007669"/>
    <property type="project" value="TreeGrafter"/>
</dbReference>
<gene>
    <name evidence="3" type="ORF">NEZAVI_LOCUS3771</name>
</gene>
<reference evidence="3" key="1">
    <citation type="submission" date="2022-01" db="EMBL/GenBank/DDBJ databases">
        <authorList>
            <person name="King R."/>
        </authorList>
    </citation>
    <scope>NUCLEOTIDE SEQUENCE</scope>
</reference>
<keyword evidence="4" id="KW-1185">Reference proteome</keyword>